<gene>
    <name evidence="2" type="ORF">SAMN05660462_02826</name>
</gene>
<evidence type="ECO:0000259" key="1">
    <source>
        <dbReference type="Pfam" id="PF13005"/>
    </source>
</evidence>
<dbReference type="Pfam" id="PF13005">
    <property type="entry name" value="zf-IS66"/>
    <property type="match status" value="1"/>
</dbReference>
<sequence length="165" mass="19161">MALGLFNAAEVTKDFTVLQPVPFEEPVKRTRSGYKRKAAFKNIPQQDQVYKIEETQRNCPKCGDNISVVGKKFLRSEIKYIPAEISIVNIYQETYECRKCKKEGLPSFFNPYTPEPVLQHSYATASSVAWTMYQNLYKQFHYIAKKKIGSRWVFQSAVQHYPIGY</sequence>
<protein>
    <submittedName>
        <fullName evidence="2">Zinc-finger binding domain of transposase IS66</fullName>
    </submittedName>
</protein>
<dbReference type="GO" id="GO:0008270">
    <property type="term" value="F:zinc ion binding"/>
    <property type="evidence" value="ECO:0007669"/>
    <property type="project" value="UniProtKB-KW"/>
</dbReference>
<keyword evidence="2" id="KW-0862">Zinc</keyword>
<dbReference type="EMBL" id="FNQE01000041">
    <property type="protein sequence ID" value="SDZ35587.1"/>
    <property type="molecule type" value="Genomic_DNA"/>
</dbReference>
<feature type="domain" description="Transposase IS66 zinc-finger binding" evidence="1">
    <location>
        <begin position="57"/>
        <end position="100"/>
    </location>
</feature>
<dbReference type="InterPro" id="IPR024474">
    <property type="entry name" value="Znf_dom_IS66"/>
</dbReference>
<dbReference type="Proteomes" id="UP000198625">
    <property type="component" value="Unassembled WGS sequence"/>
</dbReference>
<dbReference type="RefSeq" id="WP_244270551.1">
    <property type="nucleotide sequence ID" value="NZ_FNQE01000041.1"/>
</dbReference>
<dbReference type="STRING" id="415015.SAMN05660462_02826"/>
<evidence type="ECO:0000313" key="3">
    <source>
        <dbReference type="Proteomes" id="UP000198625"/>
    </source>
</evidence>
<name>A0A1H3SCZ2_9FIRM</name>
<keyword evidence="3" id="KW-1185">Reference proteome</keyword>
<organism evidence="2 3">
    <name type="scientific">Proteiniborus ethanoligenes</name>
    <dbReference type="NCBI Taxonomy" id="415015"/>
    <lineage>
        <taxon>Bacteria</taxon>
        <taxon>Bacillati</taxon>
        <taxon>Bacillota</taxon>
        <taxon>Clostridia</taxon>
        <taxon>Eubacteriales</taxon>
        <taxon>Proteiniborus</taxon>
    </lineage>
</organism>
<keyword evidence="2" id="KW-0863">Zinc-finger</keyword>
<evidence type="ECO:0000313" key="2">
    <source>
        <dbReference type="EMBL" id="SDZ35587.1"/>
    </source>
</evidence>
<accession>A0A1H3SCZ2</accession>
<reference evidence="2 3" key="1">
    <citation type="submission" date="2016-10" db="EMBL/GenBank/DDBJ databases">
        <authorList>
            <person name="de Groot N.N."/>
        </authorList>
    </citation>
    <scope>NUCLEOTIDE SEQUENCE [LARGE SCALE GENOMIC DNA]</scope>
    <source>
        <strain evidence="2 3">DSM 21650</strain>
    </source>
</reference>
<proteinExistence type="predicted"/>
<dbReference type="AlphaFoldDB" id="A0A1H3SCZ2"/>
<keyword evidence="2" id="KW-0479">Metal-binding</keyword>